<keyword evidence="10 15" id="KW-0460">Magnesium</keyword>
<dbReference type="InterPro" id="IPR004532">
    <property type="entry name" value="Phe-tRNA-ligase_IIc_bsu_bact"/>
</dbReference>
<evidence type="ECO:0000313" key="21">
    <source>
        <dbReference type="Proteomes" id="UP000514720"/>
    </source>
</evidence>
<protein>
    <recommendedName>
        <fullName evidence="15">Phenylalanine--tRNA ligase beta subunit</fullName>
        <ecNumber evidence="15">6.1.1.20</ecNumber>
    </recommendedName>
    <alternativeName>
        <fullName evidence="15">Phenylalanyl-tRNA synthetase beta subunit</fullName>
        <shortName evidence="15">PheRS</shortName>
    </alternativeName>
</protein>
<dbReference type="SUPFAM" id="SSF56037">
    <property type="entry name" value="PheT/TilS domain"/>
    <property type="match status" value="1"/>
</dbReference>
<dbReference type="InterPro" id="IPR012340">
    <property type="entry name" value="NA-bd_OB-fold"/>
</dbReference>
<accession>A0A7L7KRW9</accession>
<dbReference type="SUPFAM" id="SSF54991">
    <property type="entry name" value="Anticodon-binding domain of PheRS"/>
    <property type="match status" value="1"/>
</dbReference>
<dbReference type="PANTHER" id="PTHR10947:SF0">
    <property type="entry name" value="PHENYLALANINE--TRNA LIGASE BETA SUBUNIT"/>
    <property type="match status" value="1"/>
</dbReference>
<keyword evidence="4 15" id="KW-0963">Cytoplasm</keyword>
<dbReference type="SUPFAM" id="SSF46955">
    <property type="entry name" value="Putative DNA-binding domain"/>
    <property type="match status" value="1"/>
</dbReference>
<dbReference type="InterPro" id="IPR033714">
    <property type="entry name" value="tRNA_bind_bactPheRS"/>
</dbReference>
<evidence type="ECO:0000256" key="1">
    <source>
        <dbReference type="ARBA" id="ARBA00004496"/>
    </source>
</evidence>
<comment type="similarity">
    <text evidence="2 15">Belongs to the phenylalanyl-tRNA synthetase beta subunit family. Type 1 subfamily.</text>
</comment>
<dbReference type="Gene3D" id="2.40.50.140">
    <property type="entry name" value="Nucleic acid-binding proteins"/>
    <property type="match status" value="1"/>
</dbReference>
<dbReference type="CDD" id="cd02796">
    <property type="entry name" value="tRNA_bind_bactPheRS"/>
    <property type="match status" value="1"/>
</dbReference>
<dbReference type="Proteomes" id="UP000514720">
    <property type="component" value="Chromosome"/>
</dbReference>
<dbReference type="HAMAP" id="MF_00283">
    <property type="entry name" value="Phe_tRNA_synth_beta1"/>
    <property type="match status" value="1"/>
</dbReference>
<comment type="subcellular location">
    <subcellularLocation>
        <location evidence="1 15">Cytoplasm</location>
    </subcellularLocation>
</comment>
<dbReference type="SMART" id="SM00896">
    <property type="entry name" value="FDX-ACB"/>
    <property type="match status" value="1"/>
</dbReference>
<keyword evidence="7 15" id="KW-0479">Metal-binding</keyword>
<keyword evidence="6 15" id="KW-0436">Ligase</keyword>
<dbReference type="InterPro" id="IPR005147">
    <property type="entry name" value="tRNA_synthase_B5-dom"/>
</dbReference>
<evidence type="ECO:0000256" key="16">
    <source>
        <dbReference type="PROSITE-ProRule" id="PRU00209"/>
    </source>
</evidence>
<dbReference type="InterPro" id="IPR009061">
    <property type="entry name" value="DNA-bd_dom_put_sf"/>
</dbReference>
<dbReference type="InterPro" id="IPR045060">
    <property type="entry name" value="Phe-tRNA-ligase_IIc_bsu"/>
</dbReference>
<evidence type="ECO:0000256" key="10">
    <source>
        <dbReference type="ARBA" id="ARBA00022842"/>
    </source>
</evidence>
<dbReference type="GO" id="GO:0000049">
    <property type="term" value="F:tRNA binding"/>
    <property type="evidence" value="ECO:0007669"/>
    <property type="project" value="UniProtKB-UniRule"/>
</dbReference>
<dbReference type="InterPro" id="IPR005121">
    <property type="entry name" value="Fdx_antiC-bd"/>
</dbReference>
<evidence type="ECO:0000256" key="2">
    <source>
        <dbReference type="ARBA" id="ARBA00008653"/>
    </source>
</evidence>
<dbReference type="Gene3D" id="3.30.70.380">
    <property type="entry name" value="Ferrodoxin-fold anticodon-binding domain"/>
    <property type="match status" value="1"/>
</dbReference>
<evidence type="ECO:0000256" key="14">
    <source>
        <dbReference type="ARBA" id="ARBA00049255"/>
    </source>
</evidence>
<evidence type="ECO:0000259" key="19">
    <source>
        <dbReference type="PROSITE" id="PS51483"/>
    </source>
</evidence>
<evidence type="ECO:0000256" key="3">
    <source>
        <dbReference type="ARBA" id="ARBA00011209"/>
    </source>
</evidence>
<evidence type="ECO:0000256" key="12">
    <source>
        <dbReference type="ARBA" id="ARBA00022917"/>
    </source>
</evidence>
<dbReference type="GO" id="GO:0009328">
    <property type="term" value="C:phenylalanine-tRNA ligase complex"/>
    <property type="evidence" value="ECO:0007669"/>
    <property type="project" value="TreeGrafter"/>
</dbReference>
<dbReference type="KEGG" id="xcl:G4Z02_07335"/>
<evidence type="ECO:0000259" key="18">
    <source>
        <dbReference type="PROSITE" id="PS51447"/>
    </source>
</evidence>
<dbReference type="SMART" id="SM00874">
    <property type="entry name" value="B5"/>
    <property type="match status" value="1"/>
</dbReference>
<dbReference type="InterPro" id="IPR045864">
    <property type="entry name" value="aa-tRNA-synth_II/BPL/LPL"/>
</dbReference>
<dbReference type="EC" id="6.1.1.20" evidence="15"/>
<keyword evidence="12 15" id="KW-0648">Protein biosynthesis</keyword>
<dbReference type="NCBIfam" id="TIGR00472">
    <property type="entry name" value="pheT_bact"/>
    <property type="match status" value="1"/>
</dbReference>
<comment type="cofactor">
    <cofactor evidence="15">
        <name>Mg(2+)</name>
        <dbReference type="ChEBI" id="CHEBI:18420"/>
    </cofactor>
    <text evidence="15">Binds 2 magnesium ions per tetramer.</text>
</comment>
<sequence length="786" mass="88435">MKVSMNHLKEWVDVTISVQELSALFNTHSAEVEEAYRLVDASHLVVGYVQEKTSHPDADKLSVCQVDIGGEISQIVCGAPNVDQGQYVIVSKPGAVLPGDFKIKKSTIRGVESNGMICSLAELGIDKKFVNADGIHVIKEHCKPGDNPIDILELDDEVMALDLTPNRMDLLSVMGVAYDTAAILNLPLKDRTFTVQEMDEPIPVSIRLDTPNCMSYYARMLKDVEIKPSPRWMQSRLIAAGMRPINNVVDITNYVLLETGQPLHAFDYDLLNSDTISVRMANSGETLKTLDEQVRTLTTDDIVITNDKKSVALGGVMGGAETEIGAATKRILLESAVFNPVHIRKTSNRLDLRSEASLRFERKVDPKRTILALEMATSLFQQYASGQVYKGIAKVDNVDYTEPIIEMTLDTINGNLGTNLSSEEVSEILHRLQFKTTTTNNTFHVTIPSRRQDMETYQDIIEEIGRIYGYDKLPLTLPQTVSKGSLTDLQKFKRQLKKQCTALGLNEVITYSLVPEERVNEFSKEPTKHTSVLSPMSQDKSTLTMSPLVGMIDVLEYNIARKNTDLFLFELGKQYNHEETEVLCGTLTGTLSSTRWNQEVETVNFYTVKGLLNAMFESMYLGHLEFVPMGDYANLHPGQSAYIRDYHGVVGFIGKLHPEYEKQHNLSNTYVFQLDVQELFTRQRKVKRLQDINKFPDVERDIAVVVDENVLASELLQVVNKAGKRMLIQSEIFDVYRGKPLEDYQKSVAIRLVFSDPKRTLETKEVDTRVHEILGVLKAKLKAELR</sequence>
<feature type="binding site" evidence="15">
    <location>
        <position position="453"/>
    </location>
    <ligand>
        <name>Mg(2+)</name>
        <dbReference type="ChEBI" id="CHEBI:18420"/>
        <note>shared with alpha subunit</note>
    </ligand>
</feature>
<evidence type="ECO:0000256" key="7">
    <source>
        <dbReference type="ARBA" id="ARBA00022723"/>
    </source>
</evidence>
<gene>
    <name evidence="15" type="primary">pheT</name>
    <name evidence="20" type="ORF">G4Z02_07335</name>
</gene>
<evidence type="ECO:0000259" key="17">
    <source>
        <dbReference type="PROSITE" id="PS50886"/>
    </source>
</evidence>
<dbReference type="Gene3D" id="3.30.930.10">
    <property type="entry name" value="Bira Bifunctional Protein, Domain 2"/>
    <property type="match status" value="1"/>
</dbReference>
<dbReference type="GO" id="GO:0000287">
    <property type="term" value="F:magnesium ion binding"/>
    <property type="evidence" value="ECO:0007669"/>
    <property type="project" value="UniProtKB-UniRule"/>
</dbReference>
<dbReference type="InterPro" id="IPR005146">
    <property type="entry name" value="B3/B4_tRNA-bd"/>
</dbReference>
<dbReference type="Gene3D" id="3.50.40.10">
    <property type="entry name" value="Phenylalanyl-trna Synthetase, Chain B, domain 3"/>
    <property type="match status" value="1"/>
</dbReference>
<dbReference type="PROSITE" id="PS51483">
    <property type="entry name" value="B5"/>
    <property type="match status" value="1"/>
</dbReference>
<dbReference type="Pfam" id="PF17759">
    <property type="entry name" value="tRNA_synthFbeta"/>
    <property type="match status" value="1"/>
</dbReference>
<organism evidence="20 21">
    <name type="scientific">Candidatus Xianfuyuplasma coldseepsis</name>
    <dbReference type="NCBI Taxonomy" id="2782163"/>
    <lineage>
        <taxon>Bacteria</taxon>
        <taxon>Bacillati</taxon>
        <taxon>Mycoplasmatota</taxon>
        <taxon>Mollicutes</taxon>
        <taxon>Candidatus Izemoplasmatales</taxon>
        <taxon>Candidatus Izemoplasmataceae</taxon>
        <taxon>Candidatus Xianfuyuplasma</taxon>
    </lineage>
</organism>
<dbReference type="GO" id="GO:0006432">
    <property type="term" value="P:phenylalanyl-tRNA aminoacylation"/>
    <property type="evidence" value="ECO:0007669"/>
    <property type="project" value="UniProtKB-UniRule"/>
</dbReference>
<evidence type="ECO:0000256" key="8">
    <source>
        <dbReference type="ARBA" id="ARBA00022741"/>
    </source>
</evidence>
<dbReference type="InterPro" id="IPR041616">
    <property type="entry name" value="PheRS_beta_core"/>
</dbReference>
<dbReference type="FunFam" id="3.30.56.10:FF:000002">
    <property type="entry name" value="Phenylalanine--tRNA ligase beta subunit"/>
    <property type="match status" value="1"/>
</dbReference>
<keyword evidence="5 16" id="KW-0820">tRNA-binding</keyword>
<evidence type="ECO:0000256" key="6">
    <source>
        <dbReference type="ARBA" id="ARBA00022598"/>
    </source>
</evidence>
<dbReference type="SUPFAM" id="SSF55681">
    <property type="entry name" value="Class II aaRS and biotin synthetases"/>
    <property type="match status" value="1"/>
</dbReference>
<dbReference type="CDD" id="cd00769">
    <property type="entry name" value="PheRS_beta_core"/>
    <property type="match status" value="1"/>
</dbReference>
<reference evidence="20 21" key="1">
    <citation type="submission" date="2020-02" db="EMBL/GenBank/DDBJ databases">
        <authorList>
            <person name="Zheng R.K."/>
            <person name="Sun C.M."/>
        </authorList>
    </citation>
    <scope>NUCLEOTIDE SEQUENCE [LARGE SCALE GENOMIC DNA]</scope>
    <source>
        <strain evidence="21">zrk13</strain>
    </source>
</reference>
<dbReference type="FunFam" id="2.40.50.140:FF:000045">
    <property type="entry name" value="Phenylalanine--tRNA ligase beta subunit"/>
    <property type="match status" value="1"/>
</dbReference>
<dbReference type="InterPro" id="IPR020825">
    <property type="entry name" value="Phe-tRNA_synthase-like_B3/B4"/>
</dbReference>
<dbReference type="Gene3D" id="3.30.56.10">
    <property type="match status" value="2"/>
</dbReference>
<keyword evidence="8 15" id="KW-0547">Nucleotide-binding</keyword>
<dbReference type="PROSITE" id="PS50886">
    <property type="entry name" value="TRBD"/>
    <property type="match status" value="1"/>
</dbReference>
<comment type="catalytic activity">
    <reaction evidence="14 15">
        <text>tRNA(Phe) + L-phenylalanine + ATP = L-phenylalanyl-tRNA(Phe) + AMP + diphosphate + H(+)</text>
        <dbReference type="Rhea" id="RHEA:19413"/>
        <dbReference type="Rhea" id="RHEA-COMP:9668"/>
        <dbReference type="Rhea" id="RHEA-COMP:9699"/>
        <dbReference type="ChEBI" id="CHEBI:15378"/>
        <dbReference type="ChEBI" id="CHEBI:30616"/>
        <dbReference type="ChEBI" id="CHEBI:33019"/>
        <dbReference type="ChEBI" id="CHEBI:58095"/>
        <dbReference type="ChEBI" id="CHEBI:78442"/>
        <dbReference type="ChEBI" id="CHEBI:78531"/>
        <dbReference type="ChEBI" id="CHEBI:456215"/>
        <dbReference type="EC" id="6.1.1.20"/>
    </reaction>
</comment>
<dbReference type="AlphaFoldDB" id="A0A7L7KRW9"/>
<feature type="domain" description="FDX-ACB" evidence="18">
    <location>
        <begin position="693"/>
        <end position="786"/>
    </location>
</feature>
<dbReference type="FunFam" id="3.30.70.380:FF:000001">
    <property type="entry name" value="Phenylalanine--tRNA ligase beta subunit"/>
    <property type="match status" value="1"/>
</dbReference>
<keyword evidence="11 16" id="KW-0694">RNA-binding</keyword>
<dbReference type="Pfam" id="PF03483">
    <property type="entry name" value="B3_4"/>
    <property type="match status" value="1"/>
</dbReference>
<dbReference type="EMBL" id="CP048914">
    <property type="protein sequence ID" value="QMS85561.1"/>
    <property type="molecule type" value="Genomic_DNA"/>
</dbReference>
<dbReference type="PROSITE" id="PS51447">
    <property type="entry name" value="FDX_ACB"/>
    <property type="match status" value="1"/>
</dbReference>
<dbReference type="SMART" id="SM00873">
    <property type="entry name" value="B3_4"/>
    <property type="match status" value="1"/>
</dbReference>
<keyword evidence="21" id="KW-1185">Reference proteome</keyword>
<dbReference type="GO" id="GO:0005524">
    <property type="term" value="F:ATP binding"/>
    <property type="evidence" value="ECO:0007669"/>
    <property type="project" value="UniProtKB-UniRule"/>
</dbReference>
<evidence type="ECO:0000256" key="9">
    <source>
        <dbReference type="ARBA" id="ARBA00022840"/>
    </source>
</evidence>
<dbReference type="NCBIfam" id="NF045760">
    <property type="entry name" value="YtpR"/>
    <property type="match status" value="1"/>
</dbReference>
<comment type="subunit">
    <text evidence="3 15">Tetramer of two alpha and two beta subunits.</text>
</comment>
<feature type="binding site" evidence="15">
    <location>
        <position position="459"/>
    </location>
    <ligand>
        <name>Mg(2+)</name>
        <dbReference type="ChEBI" id="CHEBI:18420"/>
        <note>shared with alpha subunit</note>
    </ligand>
</feature>
<dbReference type="PANTHER" id="PTHR10947">
    <property type="entry name" value="PHENYLALANYL-TRNA SYNTHETASE BETA CHAIN AND LEUCINE-RICH REPEAT-CONTAINING PROTEIN 47"/>
    <property type="match status" value="1"/>
</dbReference>
<evidence type="ECO:0000313" key="20">
    <source>
        <dbReference type="EMBL" id="QMS85561.1"/>
    </source>
</evidence>
<evidence type="ECO:0000256" key="15">
    <source>
        <dbReference type="HAMAP-Rule" id="MF_00283"/>
    </source>
</evidence>
<dbReference type="GO" id="GO:0004826">
    <property type="term" value="F:phenylalanine-tRNA ligase activity"/>
    <property type="evidence" value="ECO:0007669"/>
    <property type="project" value="UniProtKB-UniRule"/>
</dbReference>
<keyword evidence="13 15" id="KW-0030">Aminoacyl-tRNA synthetase</keyword>
<proteinExistence type="inferred from homology"/>
<feature type="domain" description="B5" evidence="19">
    <location>
        <begin position="400"/>
        <end position="475"/>
    </location>
</feature>
<dbReference type="RefSeq" id="WP_258877362.1">
    <property type="nucleotide sequence ID" value="NZ_CP048914.1"/>
</dbReference>
<feature type="binding site" evidence="15">
    <location>
        <position position="462"/>
    </location>
    <ligand>
        <name>Mg(2+)</name>
        <dbReference type="ChEBI" id="CHEBI:18420"/>
        <note>shared with alpha subunit</note>
    </ligand>
</feature>
<evidence type="ECO:0000256" key="4">
    <source>
        <dbReference type="ARBA" id="ARBA00022490"/>
    </source>
</evidence>
<evidence type="ECO:0000256" key="11">
    <source>
        <dbReference type="ARBA" id="ARBA00022884"/>
    </source>
</evidence>
<feature type="domain" description="TRNA-binding" evidence="17">
    <location>
        <begin position="38"/>
        <end position="149"/>
    </location>
</feature>
<feature type="binding site" evidence="15">
    <location>
        <position position="463"/>
    </location>
    <ligand>
        <name>Mg(2+)</name>
        <dbReference type="ChEBI" id="CHEBI:18420"/>
        <note>shared with alpha subunit</note>
    </ligand>
</feature>
<dbReference type="SUPFAM" id="SSF50249">
    <property type="entry name" value="Nucleic acid-binding proteins"/>
    <property type="match status" value="1"/>
</dbReference>
<evidence type="ECO:0000256" key="13">
    <source>
        <dbReference type="ARBA" id="ARBA00023146"/>
    </source>
</evidence>
<evidence type="ECO:0000256" key="5">
    <source>
        <dbReference type="ARBA" id="ARBA00022555"/>
    </source>
</evidence>
<dbReference type="Pfam" id="PF03147">
    <property type="entry name" value="FDX-ACB"/>
    <property type="match status" value="1"/>
</dbReference>
<keyword evidence="9 15" id="KW-0067">ATP-binding</keyword>
<dbReference type="Pfam" id="PF03484">
    <property type="entry name" value="B5"/>
    <property type="match status" value="1"/>
</dbReference>
<dbReference type="Pfam" id="PF01588">
    <property type="entry name" value="tRNA_bind"/>
    <property type="match status" value="1"/>
</dbReference>
<dbReference type="InterPro" id="IPR002547">
    <property type="entry name" value="tRNA-bd_dom"/>
</dbReference>
<dbReference type="InterPro" id="IPR036690">
    <property type="entry name" value="Fdx_antiC-bd_sf"/>
</dbReference>
<dbReference type="FunFam" id="3.50.40.10:FF:000001">
    <property type="entry name" value="Phenylalanine--tRNA ligase beta subunit"/>
    <property type="match status" value="1"/>
</dbReference>
<name>A0A7L7KRW9_9MOLU</name>